<organism evidence="1 2">
    <name type="scientific">Streptomyces bohaiensis</name>
    <dbReference type="NCBI Taxonomy" id="1431344"/>
    <lineage>
        <taxon>Bacteria</taxon>
        <taxon>Bacillati</taxon>
        <taxon>Actinomycetota</taxon>
        <taxon>Actinomycetes</taxon>
        <taxon>Kitasatosporales</taxon>
        <taxon>Streptomycetaceae</taxon>
        <taxon>Streptomyces</taxon>
    </lineage>
</organism>
<dbReference type="RefSeq" id="WP_168089531.1">
    <property type="nucleotide sequence ID" value="NZ_BHZH01000241.1"/>
</dbReference>
<evidence type="ECO:0000313" key="2">
    <source>
        <dbReference type="Proteomes" id="UP000727056"/>
    </source>
</evidence>
<dbReference type="Proteomes" id="UP000727056">
    <property type="component" value="Unassembled WGS sequence"/>
</dbReference>
<comment type="caution">
    <text evidence="1">The sequence shown here is derived from an EMBL/GenBank/DDBJ whole genome shotgun (WGS) entry which is preliminary data.</text>
</comment>
<dbReference type="EMBL" id="JAAVJC010000200">
    <property type="protein sequence ID" value="NJQ16823.1"/>
    <property type="molecule type" value="Genomic_DNA"/>
</dbReference>
<protein>
    <submittedName>
        <fullName evidence="1">Uncharacterized protein</fullName>
    </submittedName>
</protein>
<sequence>MSRRGDRRRGGPDADAAAERCARALGGDVATAVADRVIEYASERTWRTLRRNHSAAGCQEMAELARRILTGFEKIHSLIAHLVDRALVLLGRNGVERMFARELATRIPLPLEDQVRIAARGLQVAGIWLCLSEGIDLLDCACMRSVLMDEGGEFLDQLVSDAVGDWRYLAAGPPQSSAR</sequence>
<gene>
    <name evidence="1" type="ORF">HCN52_18270</name>
</gene>
<accession>A0ABX1CCI7</accession>
<evidence type="ECO:0000313" key="1">
    <source>
        <dbReference type="EMBL" id="NJQ16823.1"/>
    </source>
</evidence>
<reference evidence="1 2" key="1">
    <citation type="submission" date="2020-03" db="EMBL/GenBank/DDBJ databases">
        <title>Draft genome of Streptomyces sp. ventii, isolated from the Axial Seamount in the Pacific Ocean, and resequencing of the two type strains Streptomyces lonarensis strain NCL 716 and Streptomyces bohaiensis strain 11A07.</title>
        <authorList>
            <person name="Loughran R.M."/>
            <person name="Pfannmuller K.M."/>
            <person name="Wasson B.J."/>
            <person name="Deadmond M.C."/>
            <person name="Paddock B.E."/>
            <person name="Koyack M.J."/>
            <person name="Gallegos D.A."/>
            <person name="Mitchell E.A."/>
            <person name="Ushijima B."/>
            <person name="Saw J.H."/>
            <person name="Mcphail K.L."/>
            <person name="Videau P."/>
        </authorList>
    </citation>
    <scope>NUCLEOTIDE SEQUENCE [LARGE SCALE GENOMIC DNA]</scope>
    <source>
        <strain evidence="1 2">11A07</strain>
    </source>
</reference>
<keyword evidence="2" id="KW-1185">Reference proteome</keyword>
<name>A0ABX1CCI7_9ACTN</name>
<proteinExistence type="predicted"/>